<accession>A0A7S2UN77</accession>
<sequence length="255" mass="28430">MVDCRRSRTNQALPQDEQGVLDAATTTMGVEDLALALALALAGIVFAGSVVYAIVLEIQGDPVWWWIPLMGMFYSMMSMFVTYSVLILGFGLYGLLCYGGICRLGRAAVNAIRSATSRHRQKPSSDDMIGACFFLFFCLFWNGVIWSIVFNIFFIPNRYGDGYSWDPEGPGVELILFFLPFVLIGVTLLFYVIFAGPLYHLSYYLLCCCCWFETGTIPAIISSLDMMTKPKKDDDQTVATNQTDDESSSLLHNIV</sequence>
<gene>
    <name evidence="3" type="ORF">ASEP1449_LOCUS15167</name>
</gene>
<feature type="transmembrane region" description="Helical" evidence="2">
    <location>
        <begin position="201"/>
        <end position="221"/>
    </location>
</feature>
<proteinExistence type="predicted"/>
<feature type="region of interest" description="Disordered" evidence="1">
    <location>
        <begin position="233"/>
        <end position="255"/>
    </location>
</feature>
<keyword evidence="2" id="KW-1133">Transmembrane helix</keyword>
<feature type="compositionally biased region" description="Polar residues" evidence="1">
    <location>
        <begin position="237"/>
        <end position="255"/>
    </location>
</feature>
<feature type="transmembrane region" description="Helical" evidence="2">
    <location>
        <begin position="75"/>
        <end position="96"/>
    </location>
</feature>
<feature type="transmembrane region" description="Helical" evidence="2">
    <location>
        <begin position="33"/>
        <end position="55"/>
    </location>
</feature>
<keyword evidence="2" id="KW-0472">Membrane</keyword>
<feature type="transmembrane region" description="Helical" evidence="2">
    <location>
        <begin position="128"/>
        <end position="154"/>
    </location>
</feature>
<dbReference type="EMBL" id="HBHQ01022424">
    <property type="protein sequence ID" value="CAD9823333.1"/>
    <property type="molecule type" value="Transcribed_RNA"/>
</dbReference>
<name>A0A7S2UN77_9STRA</name>
<evidence type="ECO:0000313" key="3">
    <source>
        <dbReference type="EMBL" id="CAD9823333.1"/>
    </source>
</evidence>
<dbReference type="AlphaFoldDB" id="A0A7S2UN77"/>
<reference evidence="3" key="1">
    <citation type="submission" date="2021-01" db="EMBL/GenBank/DDBJ databases">
        <authorList>
            <person name="Corre E."/>
            <person name="Pelletier E."/>
            <person name="Niang G."/>
            <person name="Scheremetjew M."/>
            <person name="Finn R."/>
            <person name="Kale V."/>
            <person name="Holt S."/>
            <person name="Cochrane G."/>
            <person name="Meng A."/>
            <person name="Brown T."/>
            <person name="Cohen L."/>
        </authorList>
    </citation>
    <scope>NUCLEOTIDE SEQUENCE</scope>
    <source>
        <strain evidence="3">CCMP2084</strain>
    </source>
</reference>
<keyword evidence="2" id="KW-0812">Transmembrane</keyword>
<organism evidence="3">
    <name type="scientific">Attheya septentrionalis</name>
    <dbReference type="NCBI Taxonomy" id="420275"/>
    <lineage>
        <taxon>Eukaryota</taxon>
        <taxon>Sar</taxon>
        <taxon>Stramenopiles</taxon>
        <taxon>Ochrophyta</taxon>
        <taxon>Bacillariophyta</taxon>
        <taxon>Coscinodiscophyceae</taxon>
        <taxon>Chaetocerotophycidae</taxon>
        <taxon>Chaetocerotales</taxon>
        <taxon>Attheyaceae</taxon>
        <taxon>Attheya</taxon>
    </lineage>
</organism>
<evidence type="ECO:0000256" key="1">
    <source>
        <dbReference type="SAM" id="MobiDB-lite"/>
    </source>
</evidence>
<feature type="transmembrane region" description="Helical" evidence="2">
    <location>
        <begin position="174"/>
        <end position="194"/>
    </location>
</feature>
<evidence type="ECO:0000256" key="2">
    <source>
        <dbReference type="SAM" id="Phobius"/>
    </source>
</evidence>
<protein>
    <submittedName>
        <fullName evidence="3">Uncharacterized protein</fullName>
    </submittedName>
</protein>